<dbReference type="InterPro" id="IPR013785">
    <property type="entry name" value="Aldolase_TIM"/>
</dbReference>
<dbReference type="CDD" id="cd00408">
    <property type="entry name" value="DHDPS-like"/>
    <property type="match status" value="1"/>
</dbReference>
<dbReference type="GO" id="GO:0008840">
    <property type="term" value="F:4-hydroxy-tetrahydrodipicolinate synthase activity"/>
    <property type="evidence" value="ECO:0007669"/>
    <property type="project" value="TreeGrafter"/>
</dbReference>
<evidence type="ECO:0000313" key="3">
    <source>
        <dbReference type="EMBL" id="KWX21921.1"/>
    </source>
</evidence>
<reference evidence="3 5" key="1">
    <citation type="submission" date="2015-07" db="EMBL/GenBank/DDBJ databases">
        <title>A draft genome sequence of Mycobacterium wolinskyi.</title>
        <authorList>
            <person name="de Man T.J."/>
            <person name="Perry K.A."/>
            <person name="Coulliette A.D."/>
            <person name="Jensen B."/>
            <person name="Toney N.C."/>
            <person name="Limbago B.M."/>
            <person name="Noble-Wang J."/>
        </authorList>
    </citation>
    <scope>NUCLEOTIDE SEQUENCE [LARGE SCALE GENOMIC DNA]</scope>
    <source>
        <strain evidence="3 5">CDC_01</strain>
    </source>
</reference>
<evidence type="ECO:0000313" key="5">
    <source>
        <dbReference type="Proteomes" id="UP000070612"/>
    </source>
</evidence>
<dbReference type="STRING" id="59750.AWC31_08815"/>
<gene>
    <name evidence="3" type="ORF">AFM11_22395</name>
    <name evidence="4" type="ORF">AWC31_08815</name>
</gene>
<comment type="caution">
    <text evidence="3">The sequence shown here is derived from an EMBL/GenBank/DDBJ whole genome shotgun (WGS) entry which is preliminary data.</text>
</comment>
<comment type="similarity">
    <text evidence="1">Belongs to the DapA family.</text>
</comment>
<dbReference type="SMART" id="SM01130">
    <property type="entry name" value="DHDPS"/>
    <property type="match status" value="1"/>
</dbReference>
<dbReference type="PANTHER" id="PTHR12128">
    <property type="entry name" value="DIHYDRODIPICOLINATE SYNTHASE"/>
    <property type="match status" value="1"/>
</dbReference>
<dbReference type="SUPFAM" id="SSF51569">
    <property type="entry name" value="Aldolase"/>
    <property type="match status" value="1"/>
</dbReference>
<dbReference type="Pfam" id="PF00701">
    <property type="entry name" value="DHDPS"/>
    <property type="match status" value="1"/>
</dbReference>
<evidence type="ECO:0000256" key="1">
    <source>
        <dbReference type="ARBA" id="ARBA00007592"/>
    </source>
</evidence>
<dbReference type="PANTHER" id="PTHR12128:SF66">
    <property type="entry name" value="4-HYDROXY-2-OXOGLUTARATE ALDOLASE, MITOCHONDRIAL"/>
    <property type="match status" value="1"/>
</dbReference>
<evidence type="ECO:0000313" key="6">
    <source>
        <dbReference type="Proteomes" id="UP000193964"/>
    </source>
</evidence>
<organism evidence="3 5">
    <name type="scientific">Mycolicibacterium wolinskyi</name>
    <dbReference type="NCBI Taxonomy" id="59750"/>
    <lineage>
        <taxon>Bacteria</taxon>
        <taxon>Bacillati</taxon>
        <taxon>Actinomycetota</taxon>
        <taxon>Actinomycetes</taxon>
        <taxon>Mycobacteriales</taxon>
        <taxon>Mycobacteriaceae</taxon>
        <taxon>Mycolicibacterium</taxon>
    </lineage>
</organism>
<dbReference type="Proteomes" id="UP000193964">
    <property type="component" value="Unassembled WGS sequence"/>
</dbReference>
<keyword evidence="2" id="KW-0456">Lyase</keyword>
<dbReference type="RefSeq" id="WP_067852710.1">
    <property type="nucleotide sequence ID" value="NZ_JACKUA010000039.1"/>
</dbReference>
<dbReference type="EMBL" id="LQQA01000033">
    <property type="protein sequence ID" value="ORX10248.1"/>
    <property type="molecule type" value="Genomic_DNA"/>
</dbReference>
<dbReference type="EMBL" id="LGTW01000016">
    <property type="protein sequence ID" value="KWX21921.1"/>
    <property type="molecule type" value="Genomic_DNA"/>
</dbReference>
<dbReference type="AlphaFoldDB" id="A0A132PHX7"/>
<sequence>MNTVLAHGLWGVLATPFDEHLDIDLESLRNEVASFSGDGCDGLVALGVFGEAASLEPAEADAVAQTVATATDLPYVLGLSERDPDAVVAQAQRLLGAVSRPPAALMAQIGDANPAVAAESLRRLHDATGIGVLIQDYPVVSGVSVTDEQVVALVRACPFAVGVKSETPPTSAAIAHLAPRLDVPVFGGLGGVGLLDELAAGSAGAMTGFSHPAVLAAVLRAYRDGGFAAAREVFAPWLPLANFEGQLRVGLAIRKEVLRRRGVIAGSRVRRPAMPLPASLVGLLDQHLATLPHHASR</sequence>
<evidence type="ECO:0000256" key="2">
    <source>
        <dbReference type="ARBA" id="ARBA00023239"/>
    </source>
</evidence>
<dbReference type="OrthoDB" id="9778880at2"/>
<accession>A0A132PHX7</accession>
<evidence type="ECO:0000313" key="4">
    <source>
        <dbReference type="EMBL" id="ORX10248.1"/>
    </source>
</evidence>
<dbReference type="GO" id="GO:0005829">
    <property type="term" value="C:cytosol"/>
    <property type="evidence" value="ECO:0007669"/>
    <property type="project" value="TreeGrafter"/>
</dbReference>
<proteinExistence type="inferred from homology"/>
<dbReference type="InterPro" id="IPR002220">
    <property type="entry name" value="DapA-like"/>
</dbReference>
<dbReference type="Gene3D" id="3.20.20.70">
    <property type="entry name" value="Aldolase class I"/>
    <property type="match status" value="1"/>
</dbReference>
<reference evidence="4 6" key="2">
    <citation type="submission" date="2016-01" db="EMBL/GenBank/DDBJ databases">
        <title>The new phylogeny of the genus Mycobacterium.</title>
        <authorList>
            <person name="Tarcisio F."/>
            <person name="Conor M."/>
            <person name="Antonella G."/>
            <person name="Elisabetta G."/>
            <person name="Giulia F.S."/>
            <person name="Sara T."/>
            <person name="Anna F."/>
            <person name="Clotilde B."/>
            <person name="Roberto B."/>
            <person name="Veronica D.S."/>
            <person name="Fabio R."/>
            <person name="Monica P."/>
            <person name="Olivier J."/>
            <person name="Enrico T."/>
            <person name="Nicola S."/>
        </authorList>
    </citation>
    <scope>NUCLEOTIDE SEQUENCE [LARGE SCALE GENOMIC DNA]</scope>
    <source>
        <strain evidence="4 6">ATCC 700010</strain>
    </source>
</reference>
<name>A0A132PHX7_9MYCO</name>
<dbReference type="Proteomes" id="UP000070612">
    <property type="component" value="Unassembled WGS sequence"/>
</dbReference>
<keyword evidence="5" id="KW-1185">Reference proteome</keyword>
<protein>
    <submittedName>
        <fullName evidence="4">Dihydrodipicolinate synthase family protein</fullName>
    </submittedName>
    <submittedName>
        <fullName evidence="3">Dihydrodipicoline synthase</fullName>
    </submittedName>
</protein>
<dbReference type="PATRIC" id="fig|59750.3.peg.1829"/>